<feature type="transmembrane region" description="Helical" evidence="1">
    <location>
        <begin position="274"/>
        <end position="294"/>
    </location>
</feature>
<feature type="transmembrane region" description="Helical" evidence="1">
    <location>
        <begin position="332"/>
        <end position="354"/>
    </location>
</feature>
<dbReference type="Proteomes" id="UP001335665">
    <property type="component" value="Unassembled WGS sequence"/>
</dbReference>
<dbReference type="InterPro" id="IPR049458">
    <property type="entry name" value="EpsG-like"/>
</dbReference>
<feature type="transmembrane region" description="Helical" evidence="1">
    <location>
        <begin position="34"/>
        <end position="51"/>
    </location>
</feature>
<accession>A0ABU7SUD2</accession>
<proteinExistence type="predicted"/>
<keyword evidence="3" id="KW-1185">Reference proteome</keyword>
<evidence type="ECO:0000313" key="3">
    <source>
        <dbReference type="Proteomes" id="UP001335665"/>
    </source>
</evidence>
<evidence type="ECO:0000313" key="2">
    <source>
        <dbReference type="EMBL" id="MEE6701596.1"/>
    </source>
</evidence>
<feature type="transmembrane region" description="Helical" evidence="1">
    <location>
        <begin position="244"/>
        <end position="262"/>
    </location>
</feature>
<keyword evidence="1" id="KW-1133">Transmembrane helix</keyword>
<feature type="transmembrane region" description="Helical" evidence="1">
    <location>
        <begin position="134"/>
        <end position="155"/>
    </location>
</feature>
<comment type="caution">
    <text evidence="2">The sequence shown here is derived from an EMBL/GenBank/DDBJ whole genome shotgun (WGS) entry which is preliminary data.</text>
</comment>
<sequence length="370" mass="42174">MNVFLTFILYGFIILLFPYFVNLSLKQKRNTKTIALVLISFLCALVATFRGNSGTDTSMYRTLYNFGEASITRWVSIEPGYMFLNNIFKGVGVSSNLFFGFLNLLTTFFVLLSIDREKNKVNVYVSSLIYFSTLYFQSFNIMRQALAVAICLYAICLYLDNTKVASVTLILIATLIHRSAIISLAIIVAKFMFEKRNSKLLIIISVAILMLLVLDRNLFGKIILTLTGSQYYASYVLRNSGSRGSFLLYYVKLLPILLISFLEIKNYKHSPNITVMFALMLFGYILSSLGVFTSTDINRLGMYFSTCDILVMGYCANHNISVGNLYIKKNLLIGVILIYFILVFFIQTFILGYYEIVPYHNMDIVYSPFV</sequence>
<reference evidence="2 3" key="1">
    <citation type="submission" date="2023-02" db="EMBL/GenBank/DDBJ databases">
        <title>The predominant lactic acid bacteria and yeasts involved in the spontaneous fermentation of millet during the production of the traditional porridge Hausa koko in Ghana.</title>
        <authorList>
            <person name="Atter A."/>
            <person name="Diaz M."/>
        </authorList>
    </citation>
    <scope>NUCLEOTIDE SEQUENCE [LARGE SCALE GENOMIC DNA]</scope>
    <source>
        <strain evidence="2 3">FI11552</strain>
    </source>
</reference>
<dbReference type="Pfam" id="PF14897">
    <property type="entry name" value="EpsG"/>
    <property type="match status" value="1"/>
</dbReference>
<organism evidence="2 3">
    <name type="scientific">Limosilactobacillus pontis</name>
    <dbReference type="NCBI Taxonomy" id="35787"/>
    <lineage>
        <taxon>Bacteria</taxon>
        <taxon>Bacillati</taxon>
        <taxon>Bacillota</taxon>
        <taxon>Bacilli</taxon>
        <taxon>Lactobacillales</taxon>
        <taxon>Lactobacillaceae</taxon>
        <taxon>Limosilactobacillus</taxon>
    </lineage>
</organism>
<keyword evidence="1" id="KW-0812">Transmembrane</keyword>
<feature type="transmembrane region" description="Helical" evidence="1">
    <location>
        <begin position="167"/>
        <end position="188"/>
    </location>
</feature>
<feature type="transmembrane region" description="Helical" evidence="1">
    <location>
        <begin position="200"/>
        <end position="224"/>
    </location>
</feature>
<feature type="transmembrane region" description="Helical" evidence="1">
    <location>
        <begin position="97"/>
        <end position="114"/>
    </location>
</feature>
<keyword evidence="1" id="KW-0472">Membrane</keyword>
<evidence type="ECO:0000256" key="1">
    <source>
        <dbReference type="SAM" id="Phobius"/>
    </source>
</evidence>
<dbReference type="EMBL" id="JAQSFA010000018">
    <property type="protein sequence ID" value="MEE6701596.1"/>
    <property type="molecule type" value="Genomic_DNA"/>
</dbReference>
<name>A0ABU7SUD2_9LACO</name>
<gene>
    <name evidence="2" type="ORF">PS396_07270</name>
</gene>
<feature type="transmembrane region" description="Helical" evidence="1">
    <location>
        <begin position="6"/>
        <end position="25"/>
    </location>
</feature>
<protein>
    <submittedName>
        <fullName evidence="2">EpsG family protein</fullName>
    </submittedName>
</protein>
<dbReference type="RefSeq" id="WP_331192325.1">
    <property type="nucleotide sequence ID" value="NZ_JAQSEO010000018.1"/>
</dbReference>